<name>A0A3G1KNT9_FORW1</name>
<evidence type="ECO:0000313" key="2">
    <source>
        <dbReference type="Proteomes" id="UP000323521"/>
    </source>
</evidence>
<protein>
    <submittedName>
        <fullName evidence="1">Uncharacterized protein</fullName>
    </submittedName>
</protein>
<dbReference type="AlphaFoldDB" id="A0A3G1KNT9"/>
<accession>A0A3G1KNT9</accession>
<keyword evidence="2" id="KW-1185">Reference proteome</keyword>
<gene>
    <name evidence="1" type="ORF">DCMF_04440</name>
</gene>
<dbReference type="KEGG" id="fwa:DCMF_04440"/>
<reference evidence="1 2" key="1">
    <citation type="submission" date="2016-10" db="EMBL/GenBank/DDBJ databases">
        <title>Complete Genome Sequence of Peptococcaceae strain DCMF.</title>
        <authorList>
            <person name="Edwards R.J."/>
            <person name="Holland S.I."/>
            <person name="Deshpande N.P."/>
            <person name="Wong Y.K."/>
            <person name="Ertan H."/>
            <person name="Manefield M."/>
            <person name="Russell T.L."/>
            <person name="Lee M.J."/>
        </authorList>
    </citation>
    <scope>NUCLEOTIDE SEQUENCE [LARGE SCALE GENOMIC DNA]</scope>
    <source>
        <strain evidence="1 2">DCMF</strain>
    </source>
</reference>
<sequence length="139" mass="16200">MPKRSEGDWEQAYKDLKYFVVHNLEGEALAKVRDEIQVIENHEPIKAKVQEKEKNFVMRCIKSEINFILDSYEKWIDKTSHGSEILRSEKESVLSGISSAIHYVGYKNESNIISDIVKKLIYKDLPAARELLEKLMDKE</sequence>
<organism evidence="1 2">
    <name type="scientific">Formimonas warabiya</name>
    <dbReference type="NCBI Taxonomy" id="1761012"/>
    <lineage>
        <taxon>Bacteria</taxon>
        <taxon>Bacillati</taxon>
        <taxon>Bacillota</taxon>
        <taxon>Clostridia</taxon>
        <taxon>Eubacteriales</taxon>
        <taxon>Peptococcaceae</taxon>
        <taxon>Candidatus Formimonas</taxon>
    </lineage>
</organism>
<dbReference type="RefSeq" id="WP_148133309.1">
    <property type="nucleotide sequence ID" value="NZ_CP017634.1"/>
</dbReference>
<proteinExistence type="predicted"/>
<dbReference type="Proteomes" id="UP000323521">
    <property type="component" value="Chromosome"/>
</dbReference>
<evidence type="ECO:0000313" key="1">
    <source>
        <dbReference type="EMBL" id="ATW24128.1"/>
    </source>
</evidence>
<dbReference type="EMBL" id="CP017634">
    <property type="protein sequence ID" value="ATW24128.1"/>
    <property type="molecule type" value="Genomic_DNA"/>
</dbReference>